<dbReference type="RefSeq" id="XP_007732484.1">
    <property type="nucleotide sequence ID" value="XM_007734294.1"/>
</dbReference>
<dbReference type="Pfam" id="PF02770">
    <property type="entry name" value="Acyl-CoA_dh_M"/>
    <property type="match status" value="1"/>
</dbReference>
<feature type="domain" description="Acyl-CoA oxidase/dehydrogenase middle" evidence="7">
    <location>
        <begin position="142"/>
        <end position="239"/>
    </location>
</feature>
<evidence type="ECO:0000256" key="3">
    <source>
        <dbReference type="ARBA" id="ARBA00022630"/>
    </source>
</evidence>
<dbReference type="GeneID" id="19168284"/>
<protein>
    <submittedName>
        <fullName evidence="9">Isovaleryl-CoA dehydrogenase</fullName>
    </submittedName>
</protein>
<evidence type="ECO:0000259" key="6">
    <source>
        <dbReference type="Pfam" id="PF00441"/>
    </source>
</evidence>
<gene>
    <name evidence="9" type="ORF">A1O3_04164</name>
</gene>
<keyword evidence="3 5" id="KW-0285">Flavoprotein</keyword>
<dbReference type="InterPro" id="IPR046373">
    <property type="entry name" value="Acyl-CoA_Oxase/DH_mid-dom_sf"/>
</dbReference>
<evidence type="ECO:0000256" key="2">
    <source>
        <dbReference type="ARBA" id="ARBA00009347"/>
    </source>
</evidence>
<feature type="domain" description="Acyl-CoA dehydrogenase/oxidase N-terminal" evidence="8">
    <location>
        <begin position="25"/>
        <end position="138"/>
    </location>
</feature>
<keyword evidence="5" id="KW-0560">Oxidoreductase</keyword>
<dbReference type="Gene3D" id="1.20.140.10">
    <property type="entry name" value="Butyryl-CoA Dehydrogenase, subunit A, domain 3"/>
    <property type="match status" value="1"/>
</dbReference>
<evidence type="ECO:0000256" key="5">
    <source>
        <dbReference type="RuleBase" id="RU362125"/>
    </source>
</evidence>
<dbReference type="PANTHER" id="PTHR43884">
    <property type="entry name" value="ACYL-COA DEHYDROGENASE"/>
    <property type="match status" value="1"/>
</dbReference>
<dbReference type="Pfam" id="PF02771">
    <property type="entry name" value="Acyl-CoA_dh_N"/>
    <property type="match status" value="1"/>
</dbReference>
<sequence>MDKNRGRSFQTIAARKAEFSQPDFTDSERTVREAISKICSKYPDEYWLEHDNNHKFPHDLYNDLARDGWLGICMPQEYGGSELGIAEATVMMQTISESGAGMAGASSIHMNIFGLEPVVKFGSAEQKKRWLPPLIAGKERACFGVTEPNTGLDTLKLQSFARRQGDHYLLNGSKIWISTAQIAHKILILVRTTPLDQVKKPTQGLSLFYTDMDRAQMQVTEIPKLGRAAVDSNVLFFENWKVPAEDLIGEEGNGFKMIMHGMNAERVLVGAEALGLGYAALRRAATYAQERVVFGRPIGKNQSIQHPLAESWMSLEAARLTIYLAARLYDQGYTSGEYANAGKYLAAEAAFEACQRAVLTHGGMGYAKEYHVERYLREAMLPRIAPVSREMIKNYIGEKVLGLPKSY</sequence>
<dbReference type="PANTHER" id="PTHR43884:SF12">
    <property type="entry name" value="ISOVALERYL-COA DEHYDROGENASE, MITOCHONDRIAL-RELATED"/>
    <property type="match status" value="1"/>
</dbReference>
<dbReference type="AlphaFoldDB" id="W9YBZ9"/>
<dbReference type="SUPFAM" id="SSF56645">
    <property type="entry name" value="Acyl-CoA dehydrogenase NM domain-like"/>
    <property type="match status" value="1"/>
</dbReference>
<evidence type="ECO:0000256" key="1">
    <source>
        <dbReference type="ARBA" id="ARBA00001974"/>
    </source>
</evidence>
<dbReference type="InterPro" id="IPR013786">
    <property type="entry name" value="AcylCoA_DH/ox_N"/>
</dbReference>
<keyword evidence="10" id="KW-1185">Reference proteome</keyword>
<dbReference type="InterPro" id="IPR009075">
    <property type="entry name" value="AcylCo_DH/oxidase_C"/>
</dbReference>
<dbReference type="InterPro" id="IPR037069">
    <property type="entry name" value="AcylCoA_DH/ox_N_sf"/>
</dbReference>
<dbReference type="STRING" id="1182542.W9YBZ9"/>
<dbReference type="Gene3D" id="2.40.110.10">
    <property type="entry name" value="Butyryl-CoA Dehydrogenase, subunit A, domain 2"/>
    <property type="match status" value="1"/>
</dbReference>
<dbReference type="GO" id="GO:0050660">
    <property type="term" value="F:flavin adenine dinucleotide binding"/>
    <property type="evidence" value="ECO:0007669"/>
    <property type="project" value="InterPro"/>
</dbReference>
<dbReference type="CDD" id="cd00567">
    <property type="entry name" value="ACAD"/>
    <property type="match status" value="1"/>
</dbReference>
<dbReference type="Proteomes" id="UP000019478">
    <property type="component" value="Unassembled WGS sequence"/>
</dbReference>
<organism evidence="9 10">
    <name type="scientific">Capronia epimyces CBS 606.96</name>
    <dbReference type="NCBI Taxonomy" id="1182542"/>
    <lineage>
        <taxon>Eukaryota</taxon>
        <taxon>Fungi</taxon>
        <taxon>Dikarya</taxon>
        <taxon>Ascomycota</taxon>
        <taxon>Pezizomycotina</taxon>
        <taxon>Eurotiomycetes</taxon>
        <taxon>Chaetothyriomycetidae</taxon>
        <taxon>Chaetothyriales</taxon>
        <taxon>Herpotrichiellaceae</taxon>
        <taxon>Capronia</taxon>
    </lineage>
</organism>
<dbReference type="InterPro" id="IPR036250">
    <property type="entry name" value="AcylCo_DH-like_C"/>
</dbReference>
<dbReference type="InterPro" id="IPR009100">
    <property type="entry name" value="AcylCoA_DH/oxidase_NM_dom_sf"/>
</dbReference>
<feature type="domain" description="Acyl-CoA dehydrogenase/oxidase C-terminal" evidence="6">
    <location>
        <begin position="252"/>
        <end position="400"/>
    </location>
</feature>
<reference evidence="9 10" key="1">
    <citation type="submission" date="2013-03" db="EMBL/GenBank/DDBJ databases">
        <title>The Genome Sequence of Capronia epimyces CBS 606.96.</title>
        <authorList>
            <consortium name="The Broad Institute Genomics Platform"/>
            <person name="Cuomo C."/>
            <person name="de Hoog S."/>
            <person name="Gorbushina A."/>
            <person name="Walker B."/>
            <person name="Young S.K."/>
            <person name="Zeng Q."/>
            <person name="Gargeya S."/>
            <person name="Fitzgerald M."/>
            <person name="Haas B."/>
            <person name="Abouelleil A."/>
            <person name="Allen A.W."/>
            <person name="Alvarado L."/>
            <person name="Arachchi H.M."/>
            <person name="Berlin A.M."/>
            <person name="Chapman S.B."/>
            <person name="Gainer-Dewar J."/>
            <person name="Goldberg J."/>
            <person name="Griggs A."/>
            <person name="Gujja S."/>
            <person name="Hansen M."/>
            <person name="Howarth C."/>
            <person name="Imamovic A."/>
            <person name="Ireland A."/>
            <person name="Larimer J."/>
            <person name="McCowan C."/>
            <person name="Murphy C."/>
            <person name="Pearson M."/>
            <person name="Poon T.W."/>
            <person name="Priest M."/>
            <person name="Roberts A."/>
            <person name="Saif S."/>
            <person name="Shea T."/>
            <person name="Sisk P."/>
            <person name="Sykes S."/>
            <person name="Wortman J."/>
            <person name="Nusbaum C."/>
            <person name="Birren B."/>
        </authorList>
    </citation>
    <scope>NUCLEOTIDE SEQUENCE [LARGE SCALE GENOMIC DNA]</scope>
    <source>
        <strain evidence="9 10">CBS 606.96</strain>
    </source>
</reference>
<comment type="caution">
    <text evidence="9">The sequence shown here is derived from an EMBL/GenBank/DDBJ whole genome shotgun (WGS) entry which is preliminary data.</text>
</comment>
<dbReference type="HOGENOM" id="CLU_018204_0_2_1"/>
<evidence type="ECO:0000259" key="7">
    <source>
        <dbReference type="Pfam" id="PF02770"/>
    </source>
</evidence>
<dbReference type="InterPro" id="IPR006091">
    <property type="entry name" value="Acyl-CoA_Oxase/DH_mid-dom"/>
</dbReference>
<dbReference type="GO" id="GO:0003995">
    <property type="term" value="F:acyl-CoA dehydrogenase activity"/>
    <property type="evidence" value="ECO:0007669"/>
    <property type="project" value="TreeGrafter"/>
</dbReference>
<comment type="cofactor">
    <cofactor evidence="1 5">
        <name>FAD</name>
        <dbReference type="ChEBI" id="CHEBI:57692"/>
    </cofactor>
</comment>
<dbReference type="EMBL" id="AMGY01000003">
    <property type="protein sequence ID" value="EXJ87205.1"/>
    <property type="molecule type" value="Genomic_DNA"/>
</dbReference>
<dbReference type="Gene3D" id="1.10.540.10">
    <property type="entry name" value="Acyl-CoA dehydrogenase/oxidase, N-terminal domain"/>
    <property type="match status" value="1"/>
</dbReference>
<evidence type="ECO:0000313" key="10">
    <source>
        <dbReference type="Proteomes" id="UP000019478"/>
    </source>
</evidence>
<evidence type="ECO:0000256" key="4">
    <source>
        <dbReference type="ARBA" id="ARBA00022827"/>
    </source>
</evidence>
<dbReference type="eggNOG" id="KOG0139">
    <property type="taxonomic scope" value="Eukaryota"/>
</dbReference>
<comment type="similarity">
    <text evidence="2 5">Belongs to the acyl-CoA dehydrogenase family.</text>
</comment>
<dbReference type="FunFam" id="1.10.540.10:FF:000027">
    <property type="entry name" value="Putative acyl-CoA dehydrogenase"/>
    <property type="match status" value="1"/>
</dbReference>
<keyword evidence="4 5" id="KW-0274">FAD</keyword>
<name>W9YBZ9_9EURO</name>
<evidence type="ECO:0000259" key="8">
    <source>
        <dbReference type="Pfam" id="PF02771"/>
    </source>
</evidence>
<dbReference type="OrthoDB" id="435240at2759"/>
<dbReference type="PIRSF" id="PIRSF016578">
    <property type="entry name" value="HsaA"/>
    <property type="match status" value="1"/>
</dbReference>
<dbReference type="FunFam" id="1.20.140.10:FF:000012">
    <property type="entry name" value="Acyl-CoA dehydrogenase fadE12"/>
    <property type="match status" value="1"/>
</dbReference>
<evidence type="ECO:0000313" key="9">
    <source>
        <dbReference type="EMBL" id="EXJ87205.1"/>
    </source>
</evidence>
<dbReference type="Pfam" id="PF00441">
    <property type="entry name" value="Acyl-CoA_dh_1"/>
    <property type="match status" value="1"/>
</dbReference>
<accession>W9YBZ9</accession>
<dbReference type="SUPFAM" id="SSF47203">
    <property type="entry name" value="Acyl-CoA dehydrogenase C-terminal domain-like"/>
    <property type="match status" value="1"/>
</dbReference>
<proteinExistence type="inferred from homology"/>